<evidence type="ECO:0000313" key="3">
    <source>
        <dbReference type="Proteomes" id="UP000008694"/>
    </source>
</evidence>
<dbReference type="EMBL" id="GL348719">
    <property type="protein sequence ID" value="EFH43127.1"/>
    <property type="molecule type" value="Genomic_DNA"/>
</dbReference>
<organism evidence="3">
    <name type="scientific">Arabidopsis lyrata subsp. lyrata</name>
    <name type="common">Lyre-leaved rock-cress</name>
    <dbReference type="NCBI Taxonomy" id="81972"/>
    <lineage>
        <taxon>Eukaryota</taxon>
        <taxon>Viridiplantae</taxon>
        <taxon>Streptophyta</taxon>
        <taxon>Embryophyta</taxon>
        <taxon>Tracheophyta</taxon>
        <taxon>Spermatophyta</taxon>
        <taxon>Magnoliopsida</taxon>
        <taxon>eudicotyledons</taxon>
        <taxon>Gunneridae</taxon>
        <taxon>Pentapetalae</taxon>
        <taxon>rosids</taxon>
        <taxon>malvids</taxon>
        <taxon>Brassicales</taxon>
        <taxon>Brassicaceae</taxon>
        <taxon>Camelineae</taxon>
        <taxon>Arabidopsis</taxon>
    </lineage>
</organism>
<sequence length="53" mass="6004">MYKAVVWIITLIFLLFSGSSNTAVARIAYETPTQTSKLVTILRNYIVFFFTGP</sequence>
<name>D7M8N0_ARALL</name>
<evidence type="ECO:0000256" key="1">
    <source>
        <dbReference type="SAM" id="SignalP"/>
    </source>
</evidence>
<dbReference type="Gramene" id="scaffold_700180.1">
    <property type="protein sequence ID" value="scaffold_700180.1"/>
    <property type="gene ID" value="scaffold_700180.1"/>
</dbReference>
<protein>
    <submittedName>
        <fullName evidence="2">Uncharacterized protein</fullName>
    </submittedName>
</protein>
<feature type="signal peptide" evidence="1">
    <location>
        <begin position="1"/>
        <end position="22"/>
    </location>
</feature>
<dbReference type="Proteomes" id="UP000008694">
    <property type="component" value="Unassembled WGS sequence"/>
</dbReference>
<keyword evidence="3" id="KW-1185">Reference proteome</keyword>
<proteinExistence type="predicted"/>
<dbReference type="AlphaFoldDB" id="D7M8N0"/>
<keyword evidence="1" id="KW-0732">Signal</keyword>
<accession>D7M8N0</accession>
<reference evidence="3" key="1">
    <citation type="journal article" date="2011" name="Nat. Genet.">
        <title>The Arabidopsis lyrata genome sequence and the basis of rapid genome size change.</title>
        <authorList>
            <person name="Hu T.T."/>
            <person name="Pattyn P."/>
            <person name="Bakker E.G."/>
            <person name="Cao J."/>
            <person name="Cheng J.-F."/>
            <person name="Clark R.M."/>
            <person name="Fahlgren N."/>
            <person name="Fawcett J.A."/>
            <person name="Grimwood J."/>
            <person name="Gundlach H."/>
            <person name="Haberer G."/>
            <person name="Hollister J.D."/>
            <person name="Ossowski S."/>
            <person name="Ottilar R.P."/>
            <person name="Salamov A.A."/>
            <person name="Schneeberger K."/>
            <person name="Spannagl M."/>
            <person name="Wang X."/>
            <person name="Yang L."/>
            <person name="Nasrallah M.E."/>
            <person name="Bergelson J."/>
            <person name="Carrington J.C."/>
            <person name="Gaut B.S."/>
            <person name="Schmutz J."/>
            <person name="Mayer K.F.X."/>
            <person name="Van de Peer Y."/>
            <person name="Grigoriev I.V."/>
            <person name="Nordborg M."/>
            <person name="Weigel D."/>
            <person name="Guo Y.-L."/>
        </authorList>
    </citation>
    <scope>NUCLEOTIDE SEQUENCE [LARGE SCALE GENOMIC DNA]</scope>
    <source>
        <strain evidence="3">cv. MN47</strain>
    </source>
</reference>
<evidence type="ECO:0000313" key="2">
    <source>
        <dbReference type="EMBL" id="EFH43127.1"/>
    </source>
</evidence>
<gene>
    <name evidence="2" type="ORF">ARALYDRAFT_912438</name>
</gene>
<dbReference type="HOGENOM" id="CLU_3071438_0_0_1"/>
<feature type="chain" id="PRO_5003103331" evidence="1">
    <location>
        <begin position="23"/>
        <end position="53"/>
    </location>
</feature>